<evidence type="ECO:0000259" key="2">
    <source>
        <dbReference type="PROSITE" id="PS51857"/>
    </source>
</evidence>
<dbReference type="InterPro" id="IPR019844">
    <property type="entry name" value="CSD_CS"/>
</dbReference>
<dbReference type="InterPro" id="IPR010820">
    <property type="entry name" value="DUF1421"/>
</dbReference>
<dbReference type="Pfam" id="PF04326">
    <property type="entry name" value="SLFN_AlbA_2"/>
    <property type="match status" value="1"/>
</dbReference>
<dbReference type="Pfam" id="PF07223">
    <property type="entry name" value="DUF1421"/>
    <property type="match status" value="1"/>
</dbReference>
<dbReference type="AlphaFoldDB" id="A0A7S3YFG9"/>
<accession>A0A7S3YFG9</accession>
<feature type="domain" description="CSD" evidence="2">
    <location>
        <begin position="6"/>
        <end position="74"/>
    </location>
</feature>
<gene>
    <name evidence="3" type="ORF">LGLO00237_LOCUS4053</name>
</gene>
<name>A0A7S3YFG9_9EUKA</name>
<feature type="compositionally biased region" description="Low complexity" evidence="1">
    <location>
        <begin position="355"/>
        <end position="372"/>
    </location>
</feature>
<protein>
    <recommendedName>
        <fullName evidence="2">CSD domain-containing protein</fullName>
    </recommendedName>
</protein>
<dbReference type="SUPFAM" id="SSF50249">
    <property type="entry name" value="Nucleic acid-binding proteins"/>
    <property type="match status" value="1"/>
</dbReference>
<dbReference type="Gene3D" id="2.40.50.140">
    <property type="entry name" value="Nucleic acid-binding proteins"/>
    <property type="match status" value="2"/>
</dbReference>
<dbReference type="InterPro" id="IPR038461">
    <property type="entry name" value="Schlafen_AlbA_2_dom_sf"/>
</dbReference>
<dbReference type="PROSITE" id="PS51857">
    <property type="entry name" value="CSD_2"/>
    <property type="match status" value="1"/>
</dbReference>
<feature type="compositionally biased region" description="Basic and acidic residues" evidence="1">
    <location>
        <begin position="373"/>
        <end position="386"/>
    </location>
</feature>
<dbReference type="CDD" id="cd04458">
    <property type="entry name" value="CSP_CDS"/>
    <property type="match status" value="1"/>
</dbReference>
<feature type="region of interest" description="Disordered" evidence="1">
    <location>
        <begin position="355"/>
        <end position="401"/>
    </location>
</feature>
<evidence type="ECO:0000256" key="1">
    <source>
        <dbReference type="SAM" id="MobiDB-lite"/>
    </source>
</evidence>
<dbReference type="PROSITE" id="PS00352">
    <property type="entry name" value="CSD_1"/>
    <property type="match status" value="1"/>
</dbReference>
<dbReference type="EMBL" id="HBIV01005642">
    <property type="protein sequence ID" value="CAE0650097.1"/>
    <property type="molecule type" value="Transcribed_RNA"/>
</dbReference>
<proteinExistence type="predicted"/>
<evidence type="ECO:0000313" key="3">
    <source>
        <dbReference type="EMBL" id="CAE0650097.1"/>
    </source>
</evidence>
<reference evidence="3" key="1">
    <citation type="submission" date="2021-01" db="EMBL/GenBank/DDBJ databases">
        <authorList>
            <person name="Corre E."/>
            <person name="Pelletier E."/>
            <person name="Niang G."/>
            <person name="Scheremetjew M."/>
            <person name="Finn R."/>
            <person name="Kale V."/>
            <person name="Holt S."/>
            <person name="Cochrane G."/>
            <person name="Meng A."/>
            <person name="Brown T."/>
            <person name="Cohen L."/>
        </authorList>
    </citation>
    <scope>NUCLEOTIDE SEQUENCE</scope>
    <source>
        <strain evidence="3">CCCM811</strain>
    </source>
</reference>
<organism evidence="3">
    <name type="scientific">Lotharella globosa</name>
    <dbReference type="NCBI Taxonomy" id="91324"/>
    <lineage>
        <taxon>Eukaryota</taxon>
        <taxon>Sar</taxon>
        <taxon>Rhizaria</taxon>
        <taxon>Cercozoa</taxon>
        <taxon>Chlorarachniophyceae</taxon>
        <taxon>Lotharella</taxon>
    </lineage>
</organism>
<dbReference type="PANTHER" id="PTHR12155:SF41">
    <property type="entry name" value="SCHLAFEN ALBA-2 DOMAIN-CONTAINING PROTEIN"/>
    <property type="match status" value="1"/>
</dbReference>
<dbReference type="InterPro" id="IPR029684">
    <property type="entry name" value="Schlafen"/>
</dbReference>
<dbReference type="InterPro" id="IPR002059">
    <property type="entry name" value="CSP_DNA-bd"/>
</dbReference>
<dbReference type="GO" id="GO:0003676">
    <property type="term" value="F:nucleic acid binding"/>
    <property type="evidence" value="ECO:0007669"/>
    <property type="project" value="InterPro"/>
</dbReference>
<sequence>MSAPQREMGTIKSYSRGFGFIGRHNCSEDIFFHIKDFRKVPKRRGGVQPEIGMEVCYNIGIGKDGRLAAKDILEVPEGKRREPCPREVSAYKSRKAANPPELQGRSRGIIKSQRPHFQYGFIVEEKSQRKVFFRWKSIAFKEFPLRVGEKVDFVMEDEPVIGVVATDIRPYLVQGENIQMDEDRQTEFKSLVSSNSPERQIGAMCNKYLCAFLNSSGGDIFFGVEDCGTVAGLLMSQWQRDTARKDVDYHLSRFTPPVEPERYRLAFIKVYQRRTDQELKEITDCFVVRVSAIKPEGKNSCNWYRNSKDDSWIRREAGVQRMPESMLHARIEAGSKSNLEQQVADLKAQLAAAQQSNLHSSSAMSASTPDVSRGARGDGGSSREGRGAGSMGGSMRVDNGSEGGGLEKIVAGAMQMGYTRDKILGAISKVKRTGRPASLNAVLDQLG</sequence>
<feature type="region of interest" description="Disordered" evidence="1">
    <location>
        <begin position="84"/>
        <end position="107"/>
    </location>
</feature>
<dbReference type="InterPro" id="IPR007421">
    <property type="entry name" value="Schlafen_AlbA_2_dom"/>
</dbReference>
<dbReference type="InterPro" id="IPR012340">
    <property type="entry name" value="NA-bd_OB-fold"/>
</dbReference>
<dbReference type="PANTHER" id="PTHR12155">
    <property type="entry name" value="SCHLAFEN"/>
    <property type="match status" value="1"/>
</dbReference>
<dbReference type="Gene3D" id="3.30.950.30">
    <property type="entry name" value="Schlafen, AAA domain"/>
    <property type="match status" value="1"/>
</dbReference>